<comment type="caution">
    <text evidence="7">The sequence shown here is derived from an EMBL/GenBank/DDBJ whole genome shotgun (WGS) entry which is preliminary data.</text>
</comment>
<dbReference type="Proteomes" id="UP001596242">
    <property type="component" value="Unassembled WGS sequence"/>
</dbReference>
<accession>A0ABW1LZQ0</accession>
<evidence type="ECO:0000256" key="3">
    <source>
        <dbReference type="ARBA" id="ARBA00022989"/>
    </source>
</evidence>
<reference evidence="8" key="1">
    <citation type="journal article" date="2019" name="Int. J. Syst. Evol. Microbiol.">
        <title>The Global Catalogue of Microorganisms (GCM) 10K type strain sequencing project: providing services to taxonomists for standard genome sequencing and annotation.</title>
        <authorList>
            <consortium name="The Broad Institute Genomics Platform"/>
            <consortium name="The Broad Institute Genome Sequencing Center for Infectious Disease"/>
            <person name="Wu L."/>
            <person name="Ma J."/>
        </authorList>
    </citation>
    <scope>NUCLEOTIDE SEQUENCE [LARGE SCALE GENOMIC DNA]</scope>
    <source>
        <strain evidence="8">JCM 12763</strain>
    </source>
</reference>
<dbReference type="RefSeq" id="WP_386396797.1">
    <property type="nucleotide sequence ID" value="NZ_JBHSPT010000032.1"/>
</dbReference>
<dbReference type="InterPro" id="IPR051328">
    <property type="entry name" value="T7SS_ABC-Transporter"/>
</dbReference>
<feature type="compositionally biased region" description="Low complexity" evidence="5">
    <location>
        <begin position="1"/>
        <end position="33"/>
    </location>
</feature>
<feature type="transmembrane region" description="Helical" evidence="6">
    <location>
        <begin position="45"/>
        <end position="65"/>
    </location>
</feature>
<feature type="transmembrane region" description="Helical" evidence="6">
    <location>
        <begin position="558"/>
        <end position="577"/>
    </location>
</feature>
<feature type="transmembrane region" description="Helical" evidence="6">
    <location>
        <begin position="589"/>
        <end position="609"/>
    </location>
</feature>
<comment type="subcellular location">
    <subcellularLocation>
        <location evidence="1">Membrane</location>
        <topology evidence="1">Multi-pass membrane protein</topology>
    </subcellularLocation>
</comment>
<feature type="transmembrane region" description="Helical" evidence="6">
    <location>
        <begin position="182"/>
        <end position="203"/>
    </location>
</feature>
<evidence type="ECO:0000256" key="4">
    <source>
        <dbReference type="ARBA" id="ARBA00023136"/>
    </source>
</evidence>
<name>A0ABW1LZQ0_9ACTN</name>
<keyword evidence="2 6" id="KW-0812">Transmembrane</keyword>
<organism evidence="7 8">
    <name type="scientific">Streptomyces pratens</name>
    <dbReference type="NCBI Taxonomy" id="887456"/>
    <lineage>
        <taxon>Bacteria</taxon>
        <taxon>Bacillati</taxon>
        <taxon>Actinomycetota</taxon>
        <taxon>Actinomycetes</taxon>
        <taxon>Kitasatosporales</taxon>
        <taxon>Streptomycetaceae</taxon>
        <taxon>Streptomyces</taxon>
    </lineage>
</organism>
<evidence type="ECO:0000313" key="7">
    <source>
        <dbReference type="EMBL" id="MFC6056540.1"/>
    </source>
</evidence>
<proteinExistence type="predicted"/>
<dbReference type="PANTHER" id="PTHR43077:SF10">
    <property type="entry name" value="TRANSPORT PERMEASE PROTEIN"/>
    <property type="match status" value="1"/>
</dbReference>
<evidence type="ECO:0000256" key="2">
    <source>
        <dbReference type="ARBA" id="ARBA00022692"/>
    </source>
</evidence>
<evidence type="ECO:0000256" key="1">
    <source>
        <dbReference type="ARBA" id="ARBA00004141"/>
    </source>
</evidence>
<gene>
    <name evidence="7" type="ORF">ACFP50_14000</name>
</gene>
<feature type="compositionally biased region" description="Low complexity" evidence="5">
    <location>
        <begin position="733"/>
        <end position="743"/>
    </location>
</feature>
<feature type="transmembrane region" description="Helical" evidence="6">
    <location>
        <begin position="273"/>
        <end position="294"/>
    </location>
</feature>
<feature type="transmembrane region" description="Helical" evidence="6">
    <location>
        <begin position="527"/>
        <end position="546"/>
    </location>
</feature>
<evidence type="ECO:0000256" key="5">
    <source>
        <dbReference type="SAM" id="MobiDB-lite"/>
    </source>
</evidence>
<feature type="transmembrane region" description="Helical" evidence="6">
    <location>
        <begin position="331"/>
        <end position="350"/>
    </location>
</feature>
<feature type="transmembrane region" description="Helical" evidence="6">
    <location>
        <begin position="215"/>
        <end position="234"/>
    </location>
</feature>
<feature type="region of interest" description="Disordered" evidence="5">
    <location>
        <begin position="1"/>
        <end position="37"/>
    </location>
</feature>
<feature type="transmembrane region" description="Helical" evidence="6">
    <location>
        <begin position="246"/>
        <end position="266"/>
    </location>
</feature>
<dbReference type="PANTHER" id="PTHR43077">
    <property type="entry name" value="TRANSPORT PERMEASE YVFS-RELATED"/>
    <property type="match status" value="1"/>
</dbReference>
<sequence>MEPSTTAPTAGGPSPGPAGSPAASGTPGLPGAPQEEDRKTRIGRYVALFAMPFLMVTMMYATYVGTMHAPAPKDMPVAVVGSGQMAEKVVSALDSLPGDPLEPRLVASAGEALDLLKDREVSGAFEIPASGRGEAVIHTASAGGASRASTVQQLLAPVAAENQWQITTEDVAPLPDGDMSGVAVLFAGMGMMLAGYVPLSVLTMSLPFLLTLRRFVPLLIGWAAVTSTVIWTLLGPVVGAVEGHYLEFLGVGMLAVGAVGMTQVLFTKLVGPLAVLFGMLLWVVFGMPASNLALPVHNMPGFFQFLHGVLPLPAAGESLRSLLYFDGRGTGGYLLPLGVWIVVAFVLALLKERRSGTAIPAAPQVTDVSTPLPALAGGPVRSPKVRYFAAVAFPLAILVGVVGSMSASMHQPKLHDMPVVVVAADAGQAEQLAEDLKPQLGAMLDIRTGTSVDAVKDQILEQEVVGAYVLPSTADGTATLYSSSAAGSSQQMALRSVFQQVAAGAEIPLELTDIKPLTSDDTMGSNSMYVGMSWIMAGFLIMAVLRGGAPELTRLRHFVVKLAGWAVGMALWLWFLFDVLIGAVNGHAFELIGFGAVTIFCVSLVTGVFTRTFGLAAIIPVMLVLMLAGVPASGGGMSVYMAPDLFRMLQDVLPLPAAVDTARSLVYFDGHGIGRNLLTIAVWGAAGLALQFLVDLWLAHREKKAPGTQPGTQPGSDGSGTSDGSDGSGTSGTSGSPAPVSGSMKENDDLEPVPAS</sequence>
<evidence type="ECO:0000256" key="6">
    <source>
        <dbReference type="SAM" id="Phobius"/>
    </source>
</evidence>
<keyword evidence="8" id="KW-1185">Reference proteome</keyword>
<dbReference type="EMBL" id="JBHSPT010000032">
    <property type="protein sequence ID" value="MFC6056540.1"/>
    <property type="molecule type" value="Genomic_DNA"/>
</dbReference>
<keyword evidence="4 6" id="KW-0472">Membrane</keyword>
<evidence type="ECO:0000313" key="8">
    <source>
        <dbReference type="Proteomes" id="UP001596242"/>
    </source>
</evidence>
<feature type="transmembrane region" description="Helical" evidence="6">
    <location>
        <begin position="621"/>
        <end position="642"/>
    </location>
</feature>
<protein>
    <submittedName>
        <fullName evidence="7">ABC transporter permease</fullName>
    </submittedName>
</protein>
<feature type="transmembrane region" description="Helical" evidence="6">
    <location>
        <begin position="387"/>
        <end position="407"/>
    </location>
</feature>
<feature type="transmembrane region" description="Helical" evidence="6">
    <location>
        <begin position="677"/>
        <end position="698"/>
    </location>
</feature>
<feature type="region of interest" description="Disordered" evidence="5">
    <location>
        <begin position="704"/>
        <end position="756"/>
    </location>
</feature>
<feature type="compositionally biased region" description="Low complexity" evidence="5">
    <location>
        <begin position="710"/>
        <end position="725"/>
    </location>
</feature>
<keyword evidence="3 6" id="KW-1133">Transmembrane helix</keyword>